<accession>A0A941EAN5</accession>
<proteinExistence type="predicted"/>
<dbReference type="Gene3D" id="2.60.120.10">
    <property type="entry name" value="Jelly Rolls"/>
    <property type="match status" value="1"/>
</dbReference>
<comment type="caution">
    <text evidence="1">The sequence shown here is derived from an EMBL/GenBank/DDBJ whole genome shotgun (WGS) entry which is preliminary data.</text>
</comment>
<dbReference type="PANTHER" id="PTHR37943">
    <property type="entry name" value="PROTEIN VES"/>
    <property type="match status" value="1"/>
</dbReference>
<dbReference type="AlphaFoldDB" id="A0A941EAN5"/>
<protein>
    <submittedName>
        <fullName evidence="1">HutD family protein</fullName>
    </submittedName>
</protein>
<dbReference type="InterPro" id="IPR010282">
    <property type="entry name" value="Uncharacterised_HutD/Ves"/>
</dbReference>
<dbReference type="SUPFAM" id="SSF51182">
    <property type="entry name" value="RmlC-like cupins"/>
    <property type="match status" value="1"/>
</dbReference>
<dbReference type="Proteomes" id="UP000676325">
    <property type="component" value="Unassembled WGS sequence"/>
</dbReference>
<name>A0A941EAN5_9ACTN</name>
<reference evidence="1" key="1">
    <citation type="submission" date="2021-04" db="EMBL/GenBank/DDBJ databases">
        <title>Genome based classification of Actinospica acidithermotolerans sp. nov., an actinobacterium isolated from an Indonesian hot spring.</title>
        <authorList>
            <person name="Kusuma A.B."/>
            <person name="Putra K.E."/>
            <person name="Nafisah S."/>
            <person name="Loh J."/>
            <person name="Nouioui I."/>
            <person name="Goodfellow M."/>
        </authorList>
    </citation>
    <scope>NUCLEOTIDE SEQUENCE</scope>
    <source>
        <strain evidence="1">MGRD01-02</strain>
    </source>
</reference>
<evidence type="ECO:0000313" key="1">
    <source>
        <dbReference type="EMBL" id="MBR7826998.1"/>
    </source>
</evidence>
<dbReference type="EMBL" id="JAGSOH010000026">
    <property type="protein sequence ID" value="MBR7826998.1"/>
    <property type="molecule type" value="Genomic_DNA"/>
</dbReference>
<dbReference type="Pfam" id="PF05962">
    <property type="entry name" value="HutD"/>
    <property type="match status" value="1"/>
</dbReference>
<gene>
    <name evidence="1" type="ORF">KDK95_11840</name>
</gene>
<dbReference type="RefSeq" id="WP_212518141.1">
    <property type="nucleotide sequence ID" value="NZ_JAGSOH010000026.1"/>
</dbReference>
<keyword evidence="2" id="KW-1185">Reference proteome</keyword>
<dbReference type="InterPro" id="IPR011051">
    <property type="entry name" value="RmlC_Cupin_sf"/>
</dbReference>
<dbReference type="InterPro" id="IPR014710">
    <property type="entry name" value="RmlC-like_jellyroll"/>
</dbReference>
<dbReference type="PANTHER" id="PTHR37943:SF1">
    <property type="entry name" value="PROTEIN VES"/>
    <property type="match status" value="1"/>
</dbReference>
<sequence length="196" mass="20365">MLRRWEDLEAKPWKNGGGSTRDVAASPEGATLADFDWRVSVAEVERDGPFSAFPDIDRVIMLLEGGEMVLTVNGTPHTLGRLDTLAFAGEDDTACRVPGGATRDLNLMTRRGRAAGSMRVVEVAGDHEVAVSGGEGGAVVLLALTGGLALEPADGSEPVTTLRALDSVVEGAVGSHIRVAGTGTLVELRITVAPHG</sequence>
<dbReference type="CDD" id="cd20293">
    <property type="entry name" value="cupin_HutD_N"/>
    <property type="match status" value="1"/>
</dbReference>
<organism evidence="1 2">
    <name type="scientific">Actinospica acidithermotolerans</name>
    <dbReference type="NCBI Taxonomy" id="2828514"/>
    <lineage>
        <taxon>Bacteria</taxon>
        <taxon>Bacillati</taxon>
        <taxon>Actinomycetota</taxon>
        <taxon>Actinomycetes</taxon>
        <taxon>Catenulisporales</taxon>
        <taxon>Actinospicaceae</taxon>
        <taxon>Actinospica</taxon>
    </lineage>
</organism>
<evidence type="ECO:0000313" key="2">
    <source>
        <dbReference type="Proteomes" id="UP000676325"/>
    </source>
</evidence>